<proteinExistence type="inferred from homology"/>
<dbReference type="VEuPathDB" id="FungiDB:SDRG_02805"/>
<dbReference type="EMBL" id="JH767137">
    <property type="protein sequence ID" value="EQC40155.1"/>
    <property type="molecule type" value="Genomic_DNA"/>
</dbReference>
<dbReference type="GeneID" id="19943532"/>
<evidence type="ECO:0000313" key="5">
    <source>
        <dbReference type="Proteomes" id="UP000030762"/>
    </source>
</evidence>
<evidence type="ECO:0000256" key="3">
    <source>
        <dbReference type="SAM" id="Phobius"/>
    </source>
</evidence>
<protein>
    <recommendedName>
        <fullName evidence="6">MATE efflux family protein</fullName>
    </recommendedName>
</protein>
<dbReference type="PANTHER" id="PTHR43298:SF2">
    <property type="entry name" value="FMN_FAD EXPORTER YEEO-RELATED"/>
    <property type="match status" value="1"/>
</dbReference>
<dbReference type="RefSeq" id="XP_008606629.1">
    <property type="nucleotide sequence ID" value="XM_008608407.1"/>
</dbReference>
<organism evidence="4 5">
    <name type="scientific">Saprolegnia diclina (strain VS20)</name>
    <dbReference type="NCBI Taxonomy" id="1156394"/>
    <lineage>
        <taxon>Eukaryota</taxon>
        <taxon>Sar</taxon>
        <taxon>Stramenopiles</taxon>
        <taxon>Oomycota</taxon>
        <taxon>Saprolegniomycetes</taxon>
        <taxon>Saprolegniales</taxon>
        <taxon>Saprolegniaceae</taxon>
        <taxon>Saprolegnia</taxon>
    </lineage>
</organism>
<keyword evidence="5" id="KW-1185">Reference proteome</keyword>
<sequence length="504" mass="54237">MRTSKSADGVEAKNLLPKALSANARESRARDSLQSPLRSLLSMAIQLSVNQMVRRVLLVTDTAFLGHLGTKELAGAALANLWINVPFNFVQYAIPAITILGSHAYGAGEHKEIGVWLQTSILFAQGACLPVGLVHLFVGPLVGLSMRDDETIAFGQLYGDVLATGLLPRYLYACLTAYFATINVVQSATITSIIAMILNALLNQVFINGIPGIWAGIGFVGSPLATVVSSCMQLLLFGVYTMVWRRYHVPYWGGWTRVAVDQAHWTKFLALALPLGASSAVDWASLTVAGMVLGTLDPAYSAANAVLFGLFGVVYACVSGFSAATQIFMARSIGMGSLPDAKAYLVLGIYLMAVMVTLLLSVLAAVHKAVVRLWTSDQAVLDLCDGAILPFGLCIGLIFFRFLLSSGANAVELSRYALVVKNAGASLLFIPLTYLCVFEWRYALRGYWAANALGECAKIVLLVWRLAKLDWTVQKTNSRDGQPHVGRQGALITIHVATSTERGQ</sequence>
<feature type="transmembrane region" description="Helical" evidence="3">
    <location>
        <begin position="89"/>
        <end position="108"/>
    </location>
</feature>
<keyword evidence="3" id="KW-0812">Transmembrane</keyword>
<dbReference type="Pfam" id="PF01554">
    <property type="entry name" value="MatE"/>
    <property type="match status" value="2"/>
</dbReference>
<dbReference type="InterPro" id="IPR002528">
    <property type="entry name" value="MATE_fam"/>
</dbReference>
<dbReference type="GO" id="GO:0015297">
    <property type="term" value="F:antiporter activity"/>
    <property type="evidence" value="ECO:0007669"/>
    <property type="project" value="InterPro"/>
</dbReference>
<dbReference type="InterPro" id="IPR050222">
    <property type="entry name" value="MATE_MdtK"/>
</dbReference>
<dbReference type="InParanoid" id="T0R1F7"/>
<comment type="similarity">
    <text evidence="1">Belongs to the multi antimicrobial extrusion (MATE) (TC 2.A.66.1) family.</text>
</comment>
<feature type="transmembrane region" description="Helical" evidence="3">
    <location>
        <begin position="386"/>
        <end position="404"/>
    </location>
</feature>
<evidence type="ECO:0008006" key="6">
    <source>
        <dbReference type="Google" id="ProtNLM"/>
    </source>
</evidence>
<keyword evidence="3" id="KW-1133">Transmembrane helix</keyword>
<feature type="transmembrane region" description="Helical" evidence="3">
    <location>
        <begin position="170"/>
        <end position="198"/>
    </location>
</feature>
<accession>T0R1F7</accession>
<keyword evidence="3" id="KW-0472">Membrane</keyword>
<feature type="transmembrane region" description="Helical" evidence="3">
    <location>
        <begin position="416"/>
        <end position="435"/>
    </location>
</feature>
<dbReference type="OMA" id="FMARSIG"/>
<dbReference type="Proteomes" id="UP000030762">
    <property type="component" value="Unassembled WGS sequence"/>
</dbReference>
<dbReference type="GO" id="GO:0042910">
    <property type="term" value="F:xenobiotic transmembrane transporter activity"/>
    <property type="evidence" value="ECO:0007669"/>
    <property type="project" value="InterPro"/>
</dbReference>
<evidence type="ECO:0000256" key="1">
    <source>
        <dbReference type="ARBA" id="ARBA00010199"/>
    </source>
</evidence>
<dbReference type="PANTHER" id="PTHR43298">
    <property type="entry name" value="MULTIDRUG RESISTANCE PROTEIN NORM-RELATED"/>
    <property type="match status" value="1"/>
</dbReference>
<feature type="transmembrane region" description="Helical" evidence="3">
    <location>
        <begin position="227"/>
        <end position="247"/>
    </location>
</feature>
<dbReference type="OrthoDB" id="2126698at2759"/>
<dbReference type="GO" id="GO:0005886">
    <property type="term" value="C:plasma membrane"/>
    <property type="evidence" value="ECO:0007669"/>
    <property type="project" value="TreeGrafter"/>
</dbReference>
<feature type="transmembrane region" description="Helical" evidence="3">
    <location>
        <begin position="115"/>
        <end position="138"/>
    </location>
</feature>
<dbReference type="AlphaFoldDB" id="T0R1F7"/>
<dbReference type="eggNOG" id="KOG1347">
    <property type="taxonomic scope" value="Eukaryota"/>
</dbReference>
<reference evidence="4 5" key="1">
    <citation type="submission" date="2012-04" db="EMBL/GenBank/DDBJ databases">
        <title>The Genome Sequence of Saprolegnia declina VS20.</title>
        <authorList>
            <consortium name="The Broad Institute Genome Sequencing Platform"/>
            <person name="Russ C."/>
            <person name="Nusbaum C."/>
            <person name="Tyler B."/>
            <person name="van West P."/>
            <person name="Dieguez-Uribeondo J."/>
            <person name="de Bruijn I."/>
            <person name="Tripathy S."/>
            <person name="Jiang R."/>
            <person name="Young S.K."/>
            <person name="Zeng Q."/>
            <person name="Gargeya S."/>
            <person name="Fitzgerald M."/>
            <person name="Haas B."/>
            <person name="Abouelleil A."/>
            <person name="Alvarado L."/>
            <person name="Arachchi H.M."/>
            <person name="Berlin A."/>
            <person name="Chapman S.B."/>
            <person name="Goldberg J."/>
            <person name="Griggs A."/>
            <person name="Gujja S."/>
            <person name="Hansen M."/>
            <person name="Howarth C."/>
            <person name="Imamovic A."/>
            <person name="Larimer J."/>
            <person name="McCowen C."/>
            <person name="Montmayeur A."/>
            <person name="Murphy C."/>
            <person name="Neiman D."/>
            <person name="Pearson M."/>
            <person name="Priest M."/>
            <person name="Roberts A."/>
            <person name="Saif S."/>
            <person name="Shea T."/>
            <person name="Sisk P."/>
            <person name="Sykes S."/>
            <person name="Wortman J."/>
            <person name="Nusbaum C."/>
            <person name="Birren B."/>
        </authorList>
    </citation>
    <scope>NUCLEOTIDE SEQUENCE [LARGE SCALE GENOMIC DNA]</scope>
    <source>
        <strain evidence="4 5">VS20</strain>
    </source>
</reference>
<evidence type="ECO:0000256" key="2">
    <source>
        <dbReference type="ARBA" id="ARBA00022448"/>
    </source>
</evidence>
<evidence type="ECO:0000313" key="4">
    <source>
        <dbReference type="EMBL" id="EQC40155.1"/>
    </source>
</evidence>
<dbReference type="STRING" id="1156394.T0R1F7"/>
<feature type="transmembrane region" description="Helical" evidence="3">
    <location>
        <begin position="299"/>
        <end position="323"/>
    </location>
</feature>
<feature type="transmembrane region" description="Helical" evidence="3">
    <location>
        <begin position="344"/>
        <end position="366"/>
    </location>
</feature>
<gene>
    <name evidence="4" type="ORF">SDRG_02805</name>
</gene>
<name>T0R1F7_SAPDV</name>
<keyword evidence="2" id="KW-0813">Transport</keyword>